<dbReference type="AlphaFoldDB" id="A0A151STE6"/>
<reference evidence="1 2" key="1">
    <citation type="journal article" date="2012" name="Nat. Biotechnol.">
        <title>Draft genome sequence of pigeonpea (Cajanus cajan), an orphan legume crop of resource-poor farmers.</title>
        <authorList>
            <person name="Varshney R.K."/>
            <person name="Chen W."/>
            <person name="Li Y."/>
            <person name="Bharti A.K."/>
            <person name="Saxena R.K."/>
            <person name="Schlueter J.A."/>
            <person name="Donoghue M.T."/>
            <person name="Azam S."/>
            <person name="Fan G."/>
            <person name="Whaley A.M."/>
            <person name="Farmer A.D."/>
            <person name="Sheridan J."/>
            <person name="Iwata A."/>
            <person name="Tuteja R."/>
            <person name="Penmetsa R.V."/>
            <person name="Wu W."/>
            <person name="Upadhyaya H.D."/>
            <person name="Yang S.P."/>
            <person name="Shah T."/>
            <person name="Saxena K.B."/>
            <person name="Michael T."/>
            <person name="McCombie W.R."/>
            <person name="Yang B."/>
            <person name="Zhang G."/>
            <person name="Yang H."/>
            <person name="Wang J."/>
            <person name="Spillane C."/>
            <person name="Cook D.R."/>
            <person name="May G.D."/>
            <person name="Xu X."/>
            <person name="Jackson S.A."/>
        </authorList>
    </citation>
    <scope>NUCLEOTIDE SEQUENCE [LARGE SCALE GENOMIC DNA]</scope>
    <source>
        <strain evidence="2">cv. Asha</strain>
    </source>
</reference>
<sequence length="108" mass="12688">MVLTQKKYIHDLLEHLVSYGWWSQALQTGFRYFSYSTLYRSVVGSLQYATLTQKYPFLITKFVNLCQQSWRLIGWLSKNFKIPRGCNQLWSSSIASNFSQTSSNHCIF</sequence>
<organism evidence="1 2">
    <name type="scientific">Cajanus cajan</name>
    <name type="common">Pigeon pea</name>
    <name type="synonym">Cajanus indicus</name>
    <dbReference type="NCBI Taxonomy" id="3821"/>
    <lineage>
        <taxon>Eukaryota</taxon>
        <taxon>Viridiplantae</taxon>
        <taxon>Streptophyta</taxon>
        <taxon>Embryophyta</taxon>
        <taxon>Tracheophyta</taxon>
        <taxon>Spermatophyta</taxon>
        <taxon>Magnoliopsida</taxon>
        <taxon>eudicotyledons</taxon>
        <taxon>Gunneridae</taxon>
        <taxon>Pentapetalae</taxon>
        <taxon>rosids</taxon>
        <taxon>fabids</taxon>
        <taxon>Fabales</taxon>
        <taxon>Fabaceae</taxon>
        <taxon>Papilionoideae</taxon>
        <taxon>50 kb inversion clade</taxon>
        <taxon>NPAAA clade</taxon>
        <taxon>indigoferoid/millettioid clade</taxon>
        <taxon>Phaseoleae</taxon>
        <taxon>Cajanus</taxon>
    </lineage>
</organism>
<dbReference type="EMBL" id="CM003613">
    <property type="protein sequence ID" value="KYP58029.1"/>
    <property type="molecule type" value="Genomic_DNA"/>
</dbReference>
<keyword evidence="2" id="KW-1185">Reference proteome</keyword>
<gene>
    <name evidence="1" type="ORF">KK1_004319</name>
</gene>
<evidence type="ECO:0008006" key="3">
    <source>
        <dbReference type="Google" id="ProtNLM"/>
    </source>
</evidence>
<dbReference type="Gramene" id="C.cajan_04216.t">
    <property type="protein sequence ID" value="C.cajan_04216.t.cds1"/>
    <property type="gene ID" value="C.cajan_04216"/>
</dbReference>
<dbReference type="Proteomes" id="UP000075243">
    <property type="component" value="Chromosome 11"/>
</dbReference>
<name>A0A151STE6_CAJCA</name>
<evidence type="ECO:0000313" key="1">
    <source>
        <dbReference type="EMBL" id="KYP58029.1"/>
    </source>
</evidence>
<protein>
    <recommendedName>
        <fullName evidence="3">Retrovirus-related Pol polyprotein from transposon TNT 1-94</fullName>
    </recommendedName>
</protein>
<evidence type="ECO:0000313" key="2">
    <source>
        <dbReference type="Proteomes" id="UP000075243"/>
    </source>
</evidence>
<proteinExistence type="predicted"/>
<accession>A0A151STE6</accession>